<gene>
    <name evidence="1" type="ORF">NM688_g5877</name>
</gene>
<protein>
    <submittedName>
        <fullName evidence="1">Uncharacterized protein</fullName>
    </submittedName>
</protein>
<sequence>MPAKRSRPYASPDSEASASPSDGRHVQARQAIPVASTSHPDDQDDPFSASSASSANALIPFKRPEIGLSLEEIRLQHAIAIVSKEEREAPWYTPWLMALDLSMKKLHATDDHTVPLTMPQYPVRRGDDTYVIPEAPYPALLPQAVQASPTPAGKAKASTVRNVEGDTQDRQAGAAATASVAGGITGTGADSVGEGPAESSATIKYVLQSPRKPFDRTTRIPDFVEVMYWKLIINGAEFWSRGCIVLIIEVKPTPQIVPGTARILPTTIYSLAKATDQTTEQAQHVFEGDADRRPDMLGIITCCGPFWYYREATERSLPRFPSLEERKDGTFPSPVGTLSDGESIFSRTPAVAENLLQIPSPPRFLQPYATNGAYFELGTTESKAALDAIAERVRVNNPRIFGPTEHETSES</sequence>
<proteinExistence type="predicted"/>
<accession>A0ACC1SNQ5</accession>
<reference evidence="1" key="1">
    <citation type="submission" date="2022-07" db="EMBL/GenBank/DDBJ databases">
        <title>Genome Sequence of Phlebia brevispora.</title>
        <authorList>
            <person name="Buettner E."/>
        </authorList>
    </citation>
    <scope>NUCLEOTIDE SEQUENCE</scope>
    <source>
        <strain evidence="1">MPL23</strain>
    </source>
</reference>
<comment type="caution">
    <text evidence="1">The sequence shown here is derived from an EMBL/GenBank/DDBJ whole genome shotgun (WGS) entry which is preliminary data.</text>
</comment>
<organism evidence="1 2">
    <name type="scientific">Phlebia brevispora</name>
    <dbReference type="NCBI Taxonomy" id="194682"/>
    <lineage>
        <taxon>Eukaryota</taxon>
        <taxon>Fungi</taxon>
        <taxon>Dikarya</taxon>
        <taxon>Basidiomycota</taxon>
        <taxon>Agaricomycotina</taxon>
        <taxon>Agaricomycetes</taxon>
        <taxon>Polyporales</taxon>
        <taxon>Meruliaceae</taxon>
        <taxon>Phlebia</taxon>
    </lineage>
</organism>
<dbReference type="EMBL" id="JANHOG010001133">
    <property type="protein sequence ID" value="KAJ3543258.1"/>
    <property type="molecule type" value="Genomic_DNA"/>
</dbReference>
<name>A0ACC1SNQ5_9APHY</name>
<evidence type="ECO:0000313" key="1">
    <source>
        <dbReference type="EMBL" id="KAJ3543258.1"/>
    </source>
</evidence>
<evidence type="ECO:0000313" key="2">
    <source>
        <dbReference type="Proteomes" id="UP001148662"/>
    </source>
</evidence>
<dbReference type="Proteomes" id="UP001148662">
    <property type="component" value="Unassembled WGS sequence"/>
</dbReference>
<keyword evidence="2" id="KW-1185">Reference proteome</keyword>